<gene>
    <name evidence="1" type="ORF">PAMC26577_19870</name>
</gene>
<dbReference type="EMBL" id="NBTZ01000084">
    <property type="protein sequence ID" value="OTP72791.1"/>
    <property type="molecule type" value="Genomic_DNA"/>
</dbReference>
<sequence>MISVETIPVATALGKFERLWDEANAAASQLALIEDIADYITLLKDMDVWFQQVKTSRP</sequence>
<dbReference type="Proteomes" id="UP000195221">
    <property type="component" value="Unassembled WGS sequence"/>
</dbReference>
<name>A0A242MNM0_CABSO</name>
<dbReference type="AlphaFoldDB" id="A0A242MNM0"/>
<reference evidence="1 2" key="1">
    <citation type="submission" date="2017-03" db="EMBL/GenBank/DDBJ databases">
        <title>Genome analysis of strain PAMC 26577.</title>
        <authorList>
            <person name="Oh H.-M."/>
            <person name="Yang J.-A."/>
        </authorList>
    </citation>
    <scope>NUCLEOTIDE SEQUENCE [LARGE SCALE GENOMIC DNA]</scope>
    <source>
        <strain evidence="1 2">PAMC 26577</strain>
    </source>
</reference>
<organism evidence="1 2">
    <name type="scientific">Caballeronia sordidicola</name>
    <name type="common">Burkholderia sordidicola</name>
    <dbReference type="NCBI Taxonomy" id="196367"/>
    <lineage>
        <taxon>Bacteria</taxon>
        <taxon>Pseudomonadati</taxon>
        <taxon>Pseudomonadota</taxon>
        <taxon>Betaproteobacteria</taxon>
        <taxon>Burkholderiales</taxon>
        <taxon>Burkholderiaceae</taxon>
        <taxon>Caballeronia</taxon>
    </lineage>
</organism>
<accession>A0A242MNM0</accession>
<proteinExistence type="predicted"/>
<evidence type="ECO:0000313" key="2">
    <source>
        <dbReference type="Proteomes" id="UP000195221"/>
    </source>
</evidence>
<evidence type="ECO:0000313" key="1">
    <source>
        <dbReference type="EMBL" id="OTP72791.1"/>
    </source>
</evidence>
<comment type="caution">
    <text evidence="1">The sequence shown here is derived from an EMBL/GenBank/DDBJ whole genome shotgun (WGS) entry which is preliminary data.</text>
</comment>
<protein>
    <submittedName>
        <fullName evidence="1">Uncharacterized protein</fullName>
    </submittedName>
</protein>